<comment type="caution">
    <text evidence="1">The sequence shown here is derived from an EMBL/GenBank/DDBJ whole genome shotgun (WGS) entry which is preliminary data.</text>
</comment>
<keyword evidence="2" id="KW-1185">Reference proteome</keyword>
<accession>A0AAD3TDT4</accession>
<evidence type="ECO:0000313" key="2">
    <source>
        <dbReference type="Proteomes" id="UP001279734"/>
    </source>
</evidence>
<name>A0AAD3TDT4_NEPGR</name>
<gene>
    <name evidence="1" type="ORF">Nepgr_028849</name>
</gene>
<proteinExistence type="predicted"/>
<reference evidence="1" key="1">
    <citation type="submission" date="2023-05" db="EMBL/GenBank/DDBJ databases">
        <title>Nepenthes gracilis genome sequencing.</title>
        <authorList>
            <person name="Fukushima K."/>
        </authorList>
    </citation>
    <scope>NUCLEOTIDE SEQUENCE</scope>
    <source>
        <strain evidence="1">SING2019-196</strain>
    </source>
</reference>
<organism evidence="1 2">
    <name type="scientific">Nepenthes gracilis</name>
    <name type="common">Slender pitcher plant</name>
    <dbReference type="NCBI Taxonomy" id="150966"/>
    <lineage>
        <taxon>Eukaryota</taxon>
        <taxon>Viridiplantae</taxon>
        <taxon>Streptophyta</taxon>
        <taxon>Embryophyta</taxon>
        <taxon>Tracheophyta</taxon>
        <taxon>Spermatophyta</taxon>
        <taxon>Magnoliopsida</taxon>
        <taxon>eudicotyledons</taxon>
        <taxon>Gunneridae</taxon>
        <taxon>Pentapetalae</taxon>
        <taxon>Caryophyllales</taxon>
        <taxon>Nepenthaceae</taxon>
        <taxon>Nepenthes</taxon>
    </lineage>
</organism>
<dbReference type="Proteomes" id="UP001279734">
    <property type="component" value="Unassembled WGS sequence"/>
</dbReference>
<dbReference type="EMBL" id="BSYO01000032">
    <property type="protein sequence ID" value="GMH27006.1"/>
    <property type="molecule type" value="Genomic_DNA"/>
</dbReference>
<evidence type="ECO:0000313" key="1">
    <source>
        <dbReference type="EMBL" id="GMH27006.1"/>
    </source>
</evidence>
<sequence>MKSNLHLPPLGESRSVNLPQASEVDQVFLEGVENSIADSVLLADLSLADLHEPPSYSFNFWVLLVANDVLRITANILDGGCDVG</sequence>
<protein>
    <submittedName>
        <fullName evidence="1">Uncharacterized protein</fullName>
    </submittedName>
</protein>
<dbReference type="AlphaFoldDB" id="A0AAD3TDT4"/>